<dbReference type="PANTHER" id="PTHR30055:SF234">
    <property type="entry name" value="HTH-TYPE TRANSCRIPTIONAL REGULATOR BETI"/>
    <property type="match status" value="1"/>
</dbReference>
<evidence type="ECO:0000313" key="7">
    <source>
        <dbReference type="EMBL" id="NMF96336.1"/>
    </source>
</evidence>
<keyword evidence="8" id="KW-1185">Reference proteome</keyword>
<dbReference type="InterPro" id="IPR050109">
    <property type="entry name" value="HTH-type_TetR-like_transc_reg"/>
</dbReference>
<dbReference type="PRINTS" id="PR00455">
    <property type="entry name" value="HTHTETR"/>
</dbReference>
<name>A0ABX1NAL6_9RHOO</name>
<comment type="caution">
    <text evidence="7">The sequence shown here is derived from an EMBL/GenBank/DDBJ whole genome shotgun (WGS) entry which is preliminary data.</text>
</comment>
<evidence type="ECO:0000313" key="8">
    <source>
        <dbReference type="Proteomes" id="UP000634522"/>
    </source>
</evidence>
<sequence length="220" mass="25149">MQPSVVSNVDDPALVEMRRSQFVKAAGELFARKGYHKTTIREITQGAGLSTGLIYSYVRSKEDVLFLVLENVLTSYLHEIPLALENADGPVERFCATVRAYCRVIGDKPHATLLAYRETKSLNPEYQAVIKRMELETNRLIIDRIEECLAAGYFRPVNIELLTYRIVLLAHGWALKAWRLQQFVTLEDYIEEGLDLFLNALMTPAGWSHYQQPERRTGTK</sequence>
<dbReference type="InterPro" id="IPR001647">
    <property type="entry name" value="HTH_TetR"/>
</dbReference>
<dbReference type="InterPro" id="IPR023772">
    <property type="entry name" value="DNA-bd_HTH_TetR-type_CS"/>
</dbReference>
<dbReference type="SUPFAM" id="SSF48498">
    <property type="entry name" value="Tetracyclin repressor-like, C-terminal domain"/>
    <property type="match status" value="1"/>
</dbReference>
<dbReference type="InterPro" id="IPR041490">
    <property type="entry name" value="KstR2_TetR_C"/>
</dbReference>
<organism evidence="7 8">
    <name type="scientific">Aromatoleum toluolicum</name>
    <dbReference type="NCBI Taxonomy" id="90060"/>
    <lineage>
        <taxon>Bacteria</taxon>
        <taxon>Pseudomonadati</taxon>
        <taxon>Pseudomonadota</taxon>
        <taxon>Betaproteobacteria</taxon>
        <taxon>Rhodocyclales</taxon>
        <taxon>Rhodocyclaceae</taxon>
        <taxon>Aromatoleum</taxon>
    </lineage>
</organism>
<dbReference type="Pfam" id="PF00440">
    <property type="entry name" value="TetR_N"/>
    <property type="match status" value="1"/>
</dbReference>
<dbReference type="InterPro" id="IPR036271">
    <property type="entry name" value="Tet_transcr_reg_TetR-rel_C_sf"/>
</dbReference>
<feature type="domain" description="HTH tetR-type" evidence="6">
    <location>
        <begin position="16"/>
        <end position="76"/>
    </location>
</feature>
<evidence type="ECO:0000256" key="3">
    <source>
        <dbReference type="ARBA" id="ARBA00023125"/>
    </source>
</evidence>
<reference evidence="7 8" key="1">
    <citation type="submission" date="2019-12" db="EMBL/GenBank/DDBJ databases">
        <title>Comparative genomics gives insights into the taxonomy of the Azoarcus-Aromatoleum group and reveals separate origins of nif in the plant-associated Azoarcus and non-plant-associated Aromatoleum sub-groups.</title>
        <authorList>
            <person name="Lafos M."/>
            <person name="Maluk M."/>
            <person name="Batista M."/>
            <person name="Junghare M."/>
            <person name="Carmona M."/>
            <person name="Faoro H."/>
            <person name="Cruz L.M."/>
            <person name="Battistoni F."/>
            <person name="De Souza E."/>
            <person name="Pedrosa F."/>
            <person name="Chen W.-M."/>
            <person name="Poole P.S."/>
            <person name="Dixon R.A."/>
            <person name="James E.K."/>
        </authorList>
    </citation>
    <scope>NUCLEOTIDE SEQUENCE [LARGE SCALE GENOMIC DNA]</scope>
    <source>
        <strain evidence="7 8">T</strain>
    </source>
</reference>
<dbReference type="PROSITE" id="PS50977">
    <property type="entry name" value="HTH_TETR_2"/>
    <property type="match status" value="1"/>
</dbReference>
<dbReference type="RefSeq" id="WP_169137655.1">
    <property type="nucleotide sequence ID" value="NZ_WTVS01000004.1"/>
</dbReference>
<keyword evidence="1" id="KW-0678">Repressor</keyword>
<dbReference type="PANTHER" id="PTHR30055">
    <property type="entry name" value="HTH-TYPE TRANSCRIPTIONAL REGULATOR RUTR"/>
    <property type="match status" value="1"/>
</dbReference>
<evidence type="ECO:0000256" key="4">
    <source>
        <dbReference type="ARBA" id="ARBA00023163"/>
    </source>
</evidence>
<dbReference type="Pfam" id="PF17932">
    <property type="entry name" value="TetR_C_24"/>
    <property type="match status" value="1"/>
</dbReference>
<dbReference type="SUPFAM" id="SSF46689">
    <property type="entry name" value="Homeodomain-like"/>
    <property type="match status" value="1"/>
</dbReference>
<evidence type="ECO:0000256" key="5">
    <source>
        <dbReference type="PROSITE-ProRule" id="PRU00335"/>
    </source>
</evidence>
<proteinExistence type="predicted"/>
<keyword evidence="4" id="KW-0804">Transcription</keyword>
<dbReference type="Gene3D" id="1.10.357.10">
    <property type="entry name" value="Tetracycline Repressor, domain 2"/>
    <property type="match status" value="1"/>
</dbReference>
<protein>
    <submittedName>
        <fullName evidence="7">TetR family transcriptional regulator</fullName>
    </submittedName>
</protein>
<dbReference type="PROSITE" id="PS01081">
    <property type="entry name" value="HTH_TETR_1"/>
    <property type="match status" value="1"/>
</dbReference>
<evidence type="ECO:0000259" key="6">
    <source>
        <dbReference type="PROSITE" id="PS50977"/>
    </source>
</evidence>
<keyword evidence="2" id="KW-0805">Transcription regulation</keyword>
<evidence type="ECO:0000256" key="2">
    <source>
        <dbReference type="ARBA" id="ARBA00023015"/>
    </source>
</evidence>
<dbReference type="Proteomes" id="UP000634522">
    <property type="component" value="Unassembled WGS sequence"/>
</dbReference>
<dbReference type="InterPro" id="IPR009057">
    <property type="entry name" value="Homeodomain-like_sf"/>
</dbReference>
<feature type="DNA-binding region" description="H-T-H motif" evidence="5">
    <location>
        <begin position="39"/>
        <end position="58"/>
    </location>
</feature>
<keyword evidence="3 5" id="KW-0238">DNA-binding</keyword>
<gene>
    <name evidence="7" type="ORF">GPA27_02865</name>
</gene>
<accession>A0ABX1NAL6</accession>
<dbReference type="EMBL" id="WTVS01000004">
    <property type="protein sequence ID" value="NMF96336.1"/>
    <property type="molecule type" value="Genomic_DNA"/>
</dbReference>
<dbReference type="Gene3D" id="1.10.10.60">
    <property type="entry name" value="Homeodomain-like"/>
    <property type="match status" value="1"/>
</dbReference>
<evidence type="ECO:0000256" key="1">
    <source>
        <dbReference type="ARBA" id="ARBA00022491"/>
    </source>
</evidence>